<dbReference type="PANTHER" id="PTHR23088">
    <property type="entry name" value="NITRILASE-RELATED"/>
    <property type="match status" value="1"/>
</dbReference>
<feature type="domain" description="CN hydrolase" evidence="2">
    <location>
        <begin position="2"/>
        <end position="243"/>
    </location>
</feature>
<evidence type="ECO:0000313" key="3">
    <source>
        <dbReference type="EMBL" id="MEL0630804.1"/>
    </source>
</evidence>
<dbReference type="EMBL" id="JBAKAZ010000091">
    <property type="protein sequence ID" value="MEL0630804.1"/>
    <property type="molecule type" value="Genomic_DNA"/>
</dbReference>
<dbReference type="RefSeq" id="WP_341598957.1">
    <property type="nucleotide sequence ID" value="NZ_JBAKAZ010000091.1"/>
</dbReference>
<dbReference type="InterPro" id="IPR001110">
    <property type="entry name" value="UPF0012_CS"/>
</dbReference>
<sequence>MLHHLPILLMQSSSRLPTAESLNEFEAEIKELKSDFEKTRMIVYPEIHLCRAEGTRVERKKMYYDAAEPLDGPRGQRLAKIAKENNIWLIPGTVIEQGEGDDIYCTAVVYSPEGELVTSYRKCFPWRPYEPFKPGKELNVFDIPGFGRVGICVCYDIWFPEVVRQLSWMGADLIINLVQTSTCDRSKELILLQAQAITNQVYIASVNAAAPAGTGESIIIDPEGNVRAKSPGVSEFILTDVINSDEVKKVREYGVCGLNRTWAQFLPDDAPLKLPIYENGEMNPLTWEAKKR</sequence>
<dbReference type="PROSITE" id="PS50263">
    <property type="entry name" value="CN_HYDROLASE"/>
    <property type="match status" value="1"/>
</dbReference>
<proteinExistence type="inferred from homology"/>
<reference evidence="3 4" key="1">
    <citation type="submission" date="2024-02" db="EMBL/GenBank/DDBJ databases">
        <title>Bacteria isolated from the canopy kelp, Nereocystis luetkeana.</title>
        <authorList>
            <person name="Pfister C.A."/>
            <person name="Younker I.T."/>
            <person name="Light S.H."/>
        </authorList>
    </citation>
    <scope>NUCLEOTIDE SEQUENCE [LARGE SCALE GENOMIC DNA]</scope>
    <source>
        <strain evidence="3 4">TI.1.05</strain>
    </source>
</reference>
<evidence type="ECO:0000313" key="4">
    <source>
        <dbReference type="Proteomes" id="UP001369082"/>
    </source>
</evidence>
<dbReference type="CDD" id="cd07197">
    <property type="entry name" value="nitrilase"/>
    <property type="match status" value="1"/>
</dbReference>
<dbReference type="Pfam" id="PF00795">
    <property type="entry name" value="CN_hydrolase"/>
    <property type="match status" value="1"/>
</dbReference>
<keyword evidence="4" id="KW-1185">Reference proteome</keyword>
<dbReference type="SUPFAM" id="SSF56317">
    <property type="entry name" value="Carbon-nitrogen hydrolase"/>
    <property type="match status" value="1"/>
</dbReference>
<dbReference type="Gene3D" id="3.60.110.10">
    <property type="entry name" value="Carbon-nitrogen hydrolase"/>
    <property type="match status" value="1"/>
</dbReference>
<dbReference type="InterPro" id="IPR036526">
    <property type="entry name" value="C-N_Hydrolase_sf"/>
</dbReference>
<evidence type="ECO:0000256" key="1">
    <source>
        <dbReference type="ARBA" id="ARBA00010613"/>
    </source>
</evidence>
<dbReference type="InterPro" id="IPR003010">
    <property type="entry name" value="C-N_Hydrolase"/>
</dbReference>
<accession>A0ABU9GTZ4</accession>
<gene>
    <name evidence="3" type="ORF">V6256_14440</name>
</gene>
<dbReference type="GO" id="GO:0016787">
    <property type="term" value="F:hydrolase activity"/>
    <property type="evidence" value="ECO:0007669"/>
    <property type="project" value="UniProtKB-KW"/>
</dbReference>
<comment type="similarity">
    <text evidence="1">Belongs to the carbon-nitrogen hydrolase superfamily. NIT1/NIT2 family.</text>
</comment>
<protein>
    <submittedName>
        <fullName evidence="3">Carbon-nitrogen hydrolase family protein</fullName>
    </submittedName>
</protein>
<dbReference type="PROSITE" id="PS01227">
    <property type="entry name" value="UPF0012"/>
    <property type="match status" value="1"/>
</dbReference>
<name>A0ABU9GTZ4_9GAMM</name>
<dbReference type="PANTHER" id="PTHR23088:SF27">
    <property type="entry name" value="DEAMINATED GLUTATHIONE AMIDASE"/>
    <property type="match status" value="1"/>
</dbReference>
<evidence type="ECO:0000259" key="2">
    <source>
        <dbReference type="PROSITE" id="PS50263"/>
    </source>
</evidence>
<keyword evidence="3" id="KW-0378">Hydrolase</keyword>
<organism evidence="3 4">
    <name type="scientific">Psychromonas aquatilis</name>
    <dbReference type="NCBI Taxonomy" id="2005072"/>
    <lineage>
        <taxon>Bacteria</taxon>
        <taxon>Pseudomonadati</taxon>
        <taxon>Pseudomonadota</taxon>
        <taxon>Gammaproteobacteria</taxon>
        <taxon>Alteromonadales</taxon>
        <taxon>Psychromonadaceae</taxon>
        <taxon>Psychromonas</taxon>
    </lineage>
</organism>
<dbReference type="Proteomes" id="UP001369082">
    <property type="component" value="Unassembled WGS sequence"/>
</dbReference>
<comment type="caution">
    <text evidence="3">The sequence shown here is derived from an EMBL/GenBank/DDBJ whole genome shotgun (WGS) entry which is preliminary data.</text>
</comment>